<evidence type="ECO:0000313" key="4">
    <source>
        <dbReference type="Proteomes" id="UP000252884"/>
    </source>
</evidence>
<dbReference type="OrthoDB" id="8853900at2"/>
<dbReference type="GO" id="GO:0000160">
    <property type="term" value="P:phosphorelay signal transduction system"/>
    <property type="evidence" value="ECO:0007669"/>
    <property type="project" value="InterPro"/>
</dbReference>
<proteinExistence type="predicted"/>
<dbReference type="Gene3D" id="3.40.50.2300">
    <property type="match status" value="1"/>
</dbReference>
<evidence type="ECO:0000259" key="2">
    <source>
        <dbReference type="PROSITE" id="PS50110"/>
    </source>
</evidence>
<reference evidence="3 4" key="1">
    <citation type="submission" date="2018-07" db="EMBL/GenBank/DDBJ databases">
        <title>Genomic Encyclopedia of Type Strains, Phase IV (KMG-IV): sequencing the most valuable type-strain genomes for metagenomic binning, comparative biology and taxonomic classification.</title>
        <authorList>
            <person name="Goeker M."/>
        </authorList>
    </citation>
    <scope>NUCLEOTIDE SEQUENCE [LARGE SCALE GENOMIC DNA]</scope>
    <source>
        <strain evidence="3 4">DSM 21634</strain>
    </source>
</reference>
<evidence type="ECO:0000256" key="1">
    <source>
        <dbReference type="PROSITE-ProRule" id="PRU00169"/>
    </source>
</evidence>
<dbReference type="PROSITE" id="PS50110">
    <property type="entry name" value="RESPONSE_REGULATORY"/>
    <property type="match status" value="1"/>
</dbReference>
<dbReference type="InterPro" id="IPR011006">
    <property type="entry name" value="CheY-like_superfamily"/>
</dbReference>
<evidence type="ECO:0000313" key="3">
    <source>
        <dbReference type="EMBL" id="RCW71258.1"/>
    </source>
</evidence>
<comment type="caution">
    <text evidence="3">The sequence shown here is derived from an EMBL/GenBank/DDBJ whole genome shotgun (WGS) entry which is preliminary data.</text>
</comment>
<keyword evidence="4" id="KW-1185">Reference proteome</keyword>
<organism evidence="3 4">
    <name type="scientific">Pseudorhodoferax soli</name>
    <dbReference type="NCBI Taxonomy" id="545864"/>
    <lineage>
        <taxon>Bacteria</taxon>
        <taxon>Pseudomonadati</taxon>
        <taxon>Pseudomonadota</taxon>
        <taxon>Betaproteobacteria</taxon>
        <taxon>Burkholderiales</taxon>
        <taxon>Comamonadaceae</taxon>
    </lineage>
</organism>
<dbReference type="AlphaFoldDB" id="A0A368XW29"/>
<gene>
    <name evidence="3" type="ORF">DES41_10477</name>
</gene>
<sequence length="121" mass="12605">MMLTIVVIEQDVAMRTLFCEWLAAEGYRVQGRGARGGAVEPGVHLAIVDLLNLPMQGAETVRQVRNIYPGAALIGISTQLRRTLGADAAQARALGVGALVGKPCTRQELLAAVVGAIGVAA</sequence>
<accession>A0A368XW29</accession>
<keyword evidence="1" id="KW-0597">Phosphoprotein</keyword>
<feature type="modified residue" description="4-aspartylphosphate" evidence="1">
    <location>
        <position position="49"/>
    </location>
</feature>
<dbReference type="RefSeq" id="WP_114468512.1">
    <property type="nucleotide sequence ID" value="NZ_QPJK01000004.1"/>
</dbReference>
<dbReference type="InterPro" id="IPR001789">
    <property type="entry name" value="Sig_transdc_resp-reg_receiver"/>
</dbReference>
<protein>
    <submittedName>
        <fullName evidence="3">Response regulator receiver domain-containing protein</fullName>
    </submittedName>
</protein>
<dbReference type="SUPFAM" id="SSF52172">
    <property type="entry name" value="CheY-like"/>
    <property type="match status" value="1"/>
</dbReference>
<name>A0A368XW29_9BURK</name>
<dbReference type="SMART" id="SM00448">
    <property type="entry name" value="REC"/>
    <property type="match status" value="1"/>
</dbReference>
<dbReference type="Proteomes" id="UP000252884">
    <property type="component" value="Unassembled WGS sequence"/>
</dbReference>
<feature type="domain" description="Response regulatory" evidence="2">
    <location>
        <begin position="4"/>
        <end position="117"/>
    </location>
</feature>
<dbReference type="EMBL" id="QPJK01000004">
    <property type="protein sequence ID" value="RCW71258.1"/>
    <property type="molecule type" value="Genomic_DNA"/>
</dbReference>